<dbReference type="InterPro" id="IPR002125">
    <property type="entry name" value="CMP_dCMP_dom"/>
</dbReference>
<dbReference type="PANTHER" id="PTHR11079">
    <property type="entry name" value="CYTOSINE DEAMINASE FAMILY MEMBER"/>
    <property type="match status" value="1"/>
</dbReference>
<feature type="binding site" evidence="8">
    <location>
        <position position="55"/>
    </location>
    <ligand>
        <name>Zn(2+)</name>
        <dbReference type="ChEBI" id="CHEBI:29105"/>
        <note>catalytic</note>
    </ligand>
</feature>
<dbReference type="GO" id="GO:0052717">
    <property type="term" value="F:tRNA-specific adenosine-34 deaminase activity"/>
    <property type="evidence" value="ECO:0007669"/>
    <property type="project" value="UniProtKB-UniRule"/>
</dbReference>
<gene>
    <name evidence="8" type="primary">tadA</name>
    <name evidence="10" type="ORF">FC36_GL001612</name>
</gene>
<dbReference type="FunFam" id="3.40.140.10:FF:000005">
    <property type="entry name" value="tRNA-specific adenosine deaminase"/>
    <property type="match status" value="1"/>
</dbReference>
<dbReference type="Proteomes" id="UP000051048">
    <property type="component" value="Unassembled WGS sequence"/>
</dbReference>
<dbReference type="Gene3D" id="3.40.140.10">
    <property type="entry name" value="Cytidine Deaminase, domain 2"/>
    <property type="match status" value="1"/>
</dbReference>
<feature type="domain" description="CMP/dCMP-type deaminase" evidence="9">
    <location>
        <begin position="4"/>
        <end position="150"/>
    </location>
</feature>
<dbReference type="NCBIfam" id="NF008113">
    <property type="entry name" value="PRK10860.1"/>
    <property type="match status" value="1"/>
</dbReference>
<dbReference type="InterPro" id="IPR028883">
    <property type="entry name" value="tRNA_aden_deaminase"/>
</dbReference>
<dbReference type="EMBL" id="AZFH01000003">
    <property type="protein sequence ID" value="KRL84956.1"/>
    <property type="molecule type" value="Genomic_DNA"/>
</dbReference>
<evidence type="ECO:0000259" key="9">
    <source>
        <dbReference type="PROSITE" id="PS51747"/>
    </source>
</evidence>
<dbReference type="InterPro" id="IPR058535">
    <property type="entry name" value="MafB19-deam"/>
</dbReference>
<dbReference type="GO" id="GO:0008270">
    <property type="term" value="F:zinc ion binding"/>
    <property type="evidence" value="ECO:0007669"/>
    <property type="project" value="UniProtKB-UniRule"/>
</dbReference>
<keyword evidence="3 8" id="KW-0819">tRNA processing</keyword>
<dbReference type="SUPFAM" id="SSF53927">
    <property type="entry name" value="Cytidine deaminase-like"/>
    <property type="match status" value="1"/>
</dbReference>
<keyword evidence="5 8" id="KW-0378">Hydrolase</keyword>
<evidence type="ECO:0000256" key="7">
    <source>
        <dbReference type="ARBA" id="ARBA00048045"/>
    </source>
</evidence>
<keyword evidence="4 8" id="KW-0479">Metal-binding</keyword>
<evidence type="ECO:0000313" key="10">
    <source>
        <dbReference type="EMBL" id="KRL84956.1"/>
    </source>
</evidence>
<evidence type="ECO:0000256" key="4">
    <source>
        <dbReference type="ARBA" id="ARBA00022723"/>
    </source>
</evidence>
<dbReference type="CDD" id="cd01285">
    <property type="entry name" value="nucleoside_deaminase"/>
    <property type="match status" value="1"/>
</dbReference>
<evidence type="ECO:0000256" key="3">
    <source>
        <dbReference type="ARBA" id="ARBA00022694"/>
    </source>
</evidence>
<evidence type="ECO:0000313" key="11">
    <source>
        <dbReference type="Proteomes" id="UP000051048"/>
    </source>
</evidence>
<evidence type="ECO:0000256" key="1">
    <source>
        <dbReference type="ARBA" id="ARBA00010669"/>
    </source>
</evidence>
<dbReference type="AlphaFoldDB" id="A0A0R1TUM8"/>
<dbReference type="PROSITE" id="PS00903">
    <property type="entry name" value="CYT_DCMP_DEAMINASES_1"/>
    <property type="match status" value="1"/>
</dbReference>
<keyword evidence="6 8" id="KW-0862">Zinc</keyword>
<feature type="binding site" evidence="8">
    <location>
        <position position="85"/>
    </location>
    <ligand>
        <name>Zn(2+)</name>
        <dbReference type="ChEBI" id="CHEBI:29105"/>
        <note>catalytic</note>
    </ligand>
</feature>
<name>A0A0R1TUM8_9LACO</name>
<reference evidence="10 11" key="1">
    <citation type="journal article" date="2015" name="Genome Announc.">
        <title>Expanding the biotechnology potential of lactobacilli through comparative genomics of 213 strains and associated genera.</title>
        <authorList>
            <person name="Sun Z."/>
            <person name="Harris H.M."/>
            <person name="McCann A."/>
            <person name="Guo C."/>
            <person name="Argimon S."/>
            <person name="Zhang W."/>
            <person name="Yang X."/>
            <person name="Jeffery I.B."/>
            <person name="Cooney J.C."/>
            <person name="Kagawa T.F."/>
            <person name="Liu W."/>
            <person name="Song Y."/>
            <person name="Salvetti E."/>
            <person name="Wrobel A."/>
            <person name="Rasinkangas P."/>
            <person name="Parkhill J."/>
            <person name="Rea M.C."/>
            <person name="O'Sullivan O."/>
            <person name="Ritari J."/>
            <person name="Douillard F.P."/>
            <person name="Paul Ross R."/>
            <person name="Yang R."/>
            <person name="Briner A.E."/>
            <person name="Felis G.E."/>
            <person name="de Vos W.M."/>
            <person name="Barrangou R."/>
            <person name="Klaenhammer T.R."/>
            <person name="Caufield P.W."/>
            <person name="Cui Y."/>
            <person name="Zhang H."/>
            <person name="O'Toole P.W."/>
        </authorList>
    </citation>
    <scope>NUCLEOTIDE SEQUENCE [LARGE SCALE GENOMIC DNA]</scope>
    <source>
        <strain evidence="10 11">DSM 15833</strain>
    </source>
</reference>
<dbReference type="PATRIC" id="fig|1423740.3.peg.1746"/>
<comment type="catalytic activity">
    <reaction evidence="7 8">
        <text>adenosine(34) in tRNA + H2O + H(+) = inosine(34) in tRNA + NH4(+)</text>
        <dbReference type="Rhea" id="RHEA:43168"/>
        <dbReference type="Rhea" id="RHEA-COMP:10373"/>
        <dbReference type="Rhea" id="RHEA-COMP:10374"/>
        <dbReference type="ChEBI" id="CHEBI:15377"/>
        <dbReference type="ChEBI" id="CHEBI:15378"/>
        <dbReference type="ChEBI" id="CHEBI:28938"/>
        <dbReference type="ChEBI" id="CHEBI:74411"/>
        <dbReference type="ChEBI" id="CHEBI:82852"/>
        <dbReference type="EC" id="3.5.4.33"/>
    </reaction>
</comment>
<organism evidence="10 11">
    <name type="scientific">Ligilactobacillus equi DSM 15833 = JCM 10991</name>
    <dbReference type="NCBI Taxonomy" id="1423740"/>
    <lineage>
        <taxon>Bacteria</taxon>
        <taxon>Bacillati</taxon>
        <taxon>Bacillota</taxon>
        <taxon>Bacilli</taxon>
        <taxon>Lactobacillales</taxon>
        <taxon>Lactobacillaceae</taxon>
        <taxon>Ligilactobacillus</taxon>
    </lineage>
</organism>
<dbReference type="RefSeq" id="WP_035187822.1">
    <property type="nucleotide sequence ID" value="NZ_AZFH01000003.1"/>
</dbReference>
<comment type="similarity">
    <text evidence="1">Belongs to the cytidine and deoxycytidylate deaminase family. ADAT2 subfamily.</text>
</comment>
<feature type="binding site" evidence="8">
    <location>
        <position position="88"/>
    </location>
    <ligand>
        <name>Zn(2+)</name>
        <dbReference type="ChEBI" id="CHEBI:29105"/>
        <note>catalytic</note>
    </ligand>
</feature>
<evidence type="ECO:0000256" key="5">
    <source>
        <dbReference type="ARBA" id="ARBA00022801"/>
    </source>
</evidence>
<dbReference type="PROSITE" id="PS51747">
    <property type="entry name" value="CYT_DCMP_DEAMINASES_2"/>
    <property type="match status" value="1"/>
</dbReference>
<dbReference type="STRING" id="1423740.FC36_GL001612"/>
<protein>
    <recommendedName>
        <fullName evidence="8">tRNA-specific adenosine deaminase</fullName>
        <ecNumber evidence="8">3.5.4.33</ecNumber>
    </recommendedName>
</protein>
<comment type="caution">
    <text evidence="10">The sequence shown here is derived from an EMBL/GenBank/DDBJ whole genome shotgun (WGS) entry which is preliminary data.</text>
</comment>
<dbReference type="InterPro" id="IPR016192">
    <property type="entry name" value="APOBEC/CMP_deaminase_Zn-bd"/>
</dbReference>
<dbReference type="GO" id="GO:0002100">
    <property type="term" value="P:tRNA wobble adenosine to inosine editing"/>
    <property type="evidence" value="ECO:0007669"/>
    <property type="project" value="UniProtKB-UniRule"/>
</dbReference>
<comment type="subunit">
    <text evidence="2 8">Homodimer.</text>
</comment>
<comment type="function">
    <text evidence="8">Catalyzes the deamination of adenosine to inosine at the wobble position 34 of tRNA(Arg2).</text>
</comment>
<dbReference type="PANTHER" id="PTHR11079:SF202">
    <property type="entry name" value="TRNA-SPECIFIC ADENOSINE DEAMINASE"/>
    <property type="match status" value="1"/>
</dbReference>
<dbReference type="InterPro" id="IPR016193">
    <property type="entry name" value="Cytidine_deaminase-like"/>
</dbReference>
<comment type="cofactor">
    <cofactor evidence="8">
        <name>Zn(2+)</name>
        <dbReference type="ChEBI" id="CHEBI:29105"/>
    </cofactor>
    <text evidence="8">Binds 1 zinc ion per subunit.</text>
</comment>
<dbReference type="Pfam" id="PF14437">
    <property type="entry name" value="MafB19-deam"/>
    <property type="match status" value="1"/>
</dbReference>
<proteinExistence type="inferred from homology"/>
<evidence type="ECO:0000256" key="2">
    <source>
        <dbReference type="ARBA" id="ARBA00011738"/>
    </source>
</evidence>
<accession>A0A0R1TUM8</accession>
<evidence type="ECO:0000256" key="8">
    <source>
        <dbReference type="HAMAP-Rule" id="MF_00972"/>
    </source>
</evidence>
<dbReference type="HAMAP" id="MF_00972">
    <property type="entry name" value="tRNA_aden_deaminase"/>
    <property type="match status" value="1"/>
</dbReference>
<dbReference type="EC" id="3.5.4.33" evidence="8"/>
<feature type="active site" description="Proton donor" evidence="8">
    <location>
        <position position="57"/>
    </location>
</feature>
<evidence type="ECO:0000256" key="6">
    <source>
        <dbReference type="ARBA" id="ARBA00022833"/>
    </source>
</evidence>
<sequence length="151" mass="16574">MTPQAKEKFMQAAIVEAQKAQAKGEVPIGAVVVHEGQIIGRGHNLRESQQDSLAHAEVLAIREANQALNSWRLNDCQLFVTLEPCPMCTGAILNSRLDAVYYGASDLKAGACGTIMNLLDDPRLNHQADVEKGICQKECLALLQDFFQQLR</sequence>